<dbReference type="SMART" id="SM00482">
    <property type="entry name" value="POLAc"/>
    <property type="match status" value="1"/>
</dbReference>
<dbReference type="InterPro" id="IPR036397">
    <property type="entry name" value="RNaseH_sf"/>
</dbReference>
<dbReference type="InterPro" id="IPR043502">
    <property type="entry name" value="DNA/RNA_pol_sf"/>
</dbReference>
<evidence type="ECO:0000313" key="16">
    <source>
        <dbReference type="Proteomes" id="UP001321543"/>
    </source>
</evidence>
<dbReference type="Gene3D" id="3.30.420.10">
    <property type="entry name" value="Ribonuclease H-like superfamily/Ribonuclease H"/>
    <property type="match status" value="1"/>
</dbReference>
<dbReference type="InterPro" id="IPR002421">
    <property type="entry name" value="5-3_exonuclease"/>
</dbReference>
<evidence type="ECO:0000259" key="13">
    <source>
        <dbReference type="SMART" id="SM00475"/>
    </source>
</evidence>
<evidence type="ECO:0000256" key="8">
    <source>
        <dbReference type="ARBA" id="ARBA00023125"/>
    </source>
</evidence>
<comment type="similarity">
    <text evidence="1 12">Belongs to the DNA polymerase type-A family.</text>
</comment>
<evidence type="ECO:0000256" key="9">
    <source>
        <dbReference type="ARBA" id="ARBA00023204"/>
    </source>
</evidence>
<comment type="function">
    <text evidence="12">In addition to polymerase activity, this DNA polymerase exhibits 5'-3' exonuclease activity.</text>
</comment>
<dbReference type="InterPro" id="IPR010281">
    <property type="entry name" value="DUF885"/>
</dbReference>
<dbReference type="InterPro" id="IPR001098">
    <property type="entry name" value="DNA-dir_DNA_pol_A_palm_dom"/>
</dbReference>
<dbReference type="InterPro" id="IPR020045">
    <property type="entry name" value="DNA_polI_H3TH"/>
</dbReference>
<comment type="catalytic activity">
    <reaction evidence="10 12">
        <text>DNA(n) + a 2'-deoxyribonucleoside 5'-triphosphate = DNA(n+1) + diphosphate</text>
        <dbReference type="Rhea" id="RHEA:22508"/>
        <dbReference type="Rhea" id="RHEA-COMP:17339"/>
        <dbReference type="Rhea" id="RHEA-COMP:17340"/>
        <dbReference type="ChEBI" id="CHEBI:33019"/>
        <dbReference type="ChEBI" id="CHEBI:61560"/>
        <dbReference type="ChEBI" id="CHEBI:173112"/>
        <dbReference type="EC" id="2.7.7.7"/>
    </reaction>
</comment>
<evidence type="ECO:0000313" key="15">
    <source>
        <dbReference type="EMBL" id="BDZ38304.1"/>
    </source>
</evidence>
<dbReference type="CDD" id="cd09859">
    <property type="entry name" value="PIN_53EXO"/>
    <property type="match status" value="1"/>
</dbReference>
<evidence type="ECO:0000256" key="10">
    <source>
        <dbReference type="ARBA" id="ARBA00049244"/>
    </source>
</evidence>
<dbReference type="SMART" id="SM00279">
    <property type="entry name" value="HhH2"/>
    <property type="match status" value="1"/>
</dbReference>
<dbReference type="SUPFAM" id="SSF53098">
    <property type="entry name" value="Ribonuclease H-like"/>
    <property type="match status" value="1"/>
</dbReference>
<evidence type="ECO:0000256" key="3">
    <source>
        <dbReference type="ARBA" id="ARBA00022695"/>
    </source>
</evidence>
<dbReference type="NCBIfam" id="NF004397">
    <property type="entry name" value="PRK05755.1"/>
    <property type="match status" value="1"/>
</dbReference>
<keyword evidence="5 12" id="KW-0227">DNA damage</keyword>
<dbReference type="Gene3D" id="3.30.70.370">
    <property type="match status" value="1"/>
</dbReference>
<dbReference type="PANTHER" id="PTHR10133">
    <property type="entry name" value="DNA POLYMERASE I"/>
    <property type="match status" value="1"/>
</dbReference>
<dbReference type="Pfam" id="PF05960">
    <property type="entry name" value="DUF885"/>
    <property type="match status" value="1"/>
</dbReference>
<gene>
    <name evidence="12" type="primary">polA</name>
    <name evidence="15" type="ORF">GCM10025863_09180</name>
</gene>
<dbReference type="CDD" id="cd08637">
    <property type="entry name" value="DNA_pol_A_pol_I_C"/>
    <property type="match status" value="1"/>
</dbReference>
<evidence type="ECO:0000256" key="12">
    <source>
        <dbReference type="RuleBase" id="RU004460"/>
    </source>
</evidence>
<proteinExistence type="inferred from homology"/>
<dbReference type="CDD" id="cd06140">
    <property type="entry name" value="DNA_polA_I_Bacillus_like_exo"/>
    <property type="match status" value="1"/>
</dbReference>
<dbReference type="PROSITE" id="PS00447">
    <property type="entry name" value="DNA_POLYMERASE_A"/>
    <property type="match status" value="1"/>
</dbReference>
<accession>A0ABN6X1G9</accession>
<dbReference type="Gene3D" id="1.10.150.20">
    <property type="entry name" value="5' to 3' exonuclease, C-terminal subdomain"/>
    <property type="match status" value="2"/>
</dbReference>
<dbReference type="InterPro" id="IPR036279">
    <property type="entry name" value="5-3_exonuclease_C_sf"/>
</dbReference>
<dbReference type="SUPFAM" id="SSF56672">
    <property type="entry name" value="DNA/RNA polymerases"/>
    <property type="match status" value="1"/>
</dbReference>
<dbReference type="EC" id="2.7.7.7" evidence="11 12"/>
<evidence type="ECO:0000256" key="11">
    <source>
        <dbReference type="NCBIfam" id="TIGR00593"/>
    </source>
</evidence>
<dbReference type="RefSeq" id="WP_286302146.1">
    <property type="nucleotide sequence ID" value="NZ_AP027728.1"/>
</dbReference>
<organism evidence="15 16">
    <name type="scientific">Microbacterium suwonense</name>
    <dbReference type="NCBI Taxonomy" id="683047"/>
    <lineage>
        <taxon>Bacteria</taxon>
        <taxon>Bacillati</taxon>
        <taxon>Actinomycetota</taxon>
        <taxon>Actinomycetes</taxon>
        <taxon>Micrococcales</taxon>
        <taxon>Microbacteriaceae</taxon>
        <taxon>Microbacterium</taxon>
    </lineage>
</organism>
<dbReference type="InterPro" id="IPR019760">
    <property type="entry name" value="DNA-dir_DNA_pol_A_CS"/>
</dbReference>
<protein>
    <recommendedName>
        <fullName evidence="11 12">DNA polymerase I</fullName>
        <ecNumber evidence="11 12">2.7.7.7</ecNumber>
    </recommendedName>
</protein>
<dbReference type="InterPro" id="IPR008918">
    <property type="entry name" value="HhH2"/>
</dbReference>
<name>A0ABN6X1G9_9MICO</name>
<dbReference type="EMBL" id="AP027728">
    <property type="protein sequence ID" value="BDZ38304.1"/>
    <property type="molecule type" value="Genomic_DNA"/>
</dbReference>
<evidence type="ECO:0000259" key="14">
    <source>
        <dbReference type="SMART" id="SM00482"/>
    </source>
</evidence>
<dbReference type="InterPro" id="IPR018320">
    <property type="entry name" value="DNA_polymerase_1"/>
</dbReference>
<dbReference type="PRINTS" id="PR00868">
    <property type="entry name" value="DNAPOLI"/>
</dbReference>
<dbReference type="InterPro" id="IPR029060">
    <property type="entry name" value="PIN-like_dom_sf"/>
</dbReference>
<dbReference type="Proteomes" id="UP001321543">
    <property type="component" value="Chromosome"/>
</dbReference>
<evidence type="ECO:0000256" key="5">
    <source>
        <dbReference type="ARBA" id="ARBA00022763"/>
    </source>
</evidence>
<keyword evidence="8 12" id="KW-0238">DNA-binding</keyword>
<dbReference type="SUPFAM" id="SSF88723">
    <property type="entry name" value="PIN domain-like"/>
    <property type="match status" value="1"/>
</dbReference>
<dbReference type="InterPro" id="IPR002298">
    <property type="entry name" value="DNA_polymerase_A"/>
</dbReference>
<dbReference type="NCBIfam" id="TIGR00593">
    <property type="entry name" value="pola"/>
    <property type="match status" value="1"/>
</dbReference>
<dbReference type="SUPFAM" id="SSF47807">
    <property type="entry name" value="5' to 3' exonuclease, C-terminal subdomain"/>
    <property type="match status" value="1"/>
</dbReference>
<keyword evidence="9 12" id="KW-0234">DNA repair</keyword>
<dbReference type="InterPro" id="IPR020046">
    <property type="entry name" value="5-3_exonucl_a-hlix_arch_N"/>
</dbReference>
<keyword evidence="3 12" id="KW-0548">Nucleotidyltransferase</keyword>
<dbReference type="Gene3D" id="1.20.1060.10">
    <property type="entry name" value="Taq DNA Polymerase, Chain T, domain 4"/>
    <property type="match status" value="1"/>
</dbReference>
<dbReference type="Pfam" id="PF02739">
    <property type="entry name" value="5_3_exonuc_N"/>
    <property type="match status" value="1"/>
</dbReference>
<feature type="domain" description="DNA-directed DNA polymerase family A palm" evidence="14">
    <location>
        <begin position="633"/>
        <end position="840"/>
    </location>
</feature>
<keyword evidence="16" id="KW-1185">Reference proteome</keyword>
<evidence type="ECO:0000256" key="7">
    <source>
        <dbReference type="ARBA" id="ARBA00022932"/>
    </source>
</evidence>
<keyword evidence="6 12" id="KW-0540">Nuclease</keyword>
<keyword evidence="12" id="KW-0378">Hydrolase</keyword>
<dbReference type="SMART" id="SM00475">
    <property type="entry name" value="53EXOc"/>
    <property type="match status" value="1"/>
</dbReference>
<keyword evidence="6 12" id="KW-0269">Exonuclease</keyword>
<evidence type="ECO:0000256" key="1">
    <source>
        <dbReference type="ARBA" id="ARBA00007705"/>
    </source>
</evidence>
<dbReference type="CDD" id="cd09898">
    <property type="entry name" value="H3TH_53EXO"/>
    <property type="match status" value="1"/>
</dbReference>
<reference evidence="16" key="1">
    <citation type="journal article" date="2019" name="Int. J. Syst. Evol. Microbiol.">
        <title>The Global Catalogue of Microorganisms (GCM) 10K type strain sequencing project: providing services to taxonomists for standard genome sequencing and annotation.</title>
        <authorList>
            <consortium name="The Broad Institute Genomics Platform"/>
            <consortium name="The Broad Institute Genome Sequencing Center for Infectious Disease"/>
            <person name="Wu L."/>
            <person name="Ma J."/>
        </authorList>
    </citation>
    <scope>NUCLEOTIDE SEQUENCE [LARGE SCALE GENOMIC DNA]</scope>
    <source>
        <strain evidence="16">NBRC 106310</strain>
    </source>
</reference>
<dbReference type="Pfam" id="PF01367">
    <property type="entry name" value="5_3_exonuc"/>
    <property type="match status" value="1"/>
</dbReference>
<keyword evidence="7 12" id="KW-0239">DNA-directed DNA polymerase</keyword>
<dbReference type="Gene3D" id="3.40.50.1010">
    <property type="entry name" value="5'-nuclease"/>
    <property type="match status" value="1"/>
</dbReference>
<feature type="domain" description="5'-3' exonuclease" evidence="13">
    <location>
        <begin position="5"/>
        <end position="268"/>
    </location>
</feature>
<evidence type="ECO:0000256" key="6">
    <source>
        <dbReference type="ARBA" id="ARBA00022839"/>
    </source>
</evidence>
<dbReference type="Pfam" id="PF00476">
    <property type="entry name" value="DNA_pol_A"/>
    <property type="match status" value="1"/>
</dbReference>
<evidence type="ECO:0000256" key="2">
    <source>
        <dbReference type="ARBA" id="ARBA00022679"/>
    </source>
</evidence>
<dbReference type="PANTHER" id="PTHR10133:SF27">
    <property type="entry name" value="DNA POLYMERASE NU"/>
    <property type="match status" value="1"/>
</dbReference>
<sequence>MTDSAKPTLMVVDGHSLAYRAFFALPVENFTTRDNQHTNAIYGFLSMLVNLIKAEKPSHMAIAFDTSRHSFRTEEYPEYKATRSESPQEFRGQIPLLQECLAAMSIPVLTKEGIEADDILATLARQGTEQGYQVLVVSGDRDSIQLVNDEVTLLYPSVQGVSQLKRYDPDAVLERYGVRPEQYPDIAALVGETSDNLPGVPKVGEKTAVKWLTQFGSLDELLERAGEIKGVVGGNLREHIEDVRRNRRLNRLLNDVELPLGPAELAVAPIDAQALRDVFARLEFRTLLPRVFEAVGATDEPVHDEPAVSIPEPTEASASEIAAWLSGHTGETGLTLVLEGTTITRIGVAHGDELREGDWSDDTAAALRAWLESDSPKVLNDAKPQVKALLRVGIRLGGLSYDTLLAGWLMRPSFPDKTLAHLVGRYLDEKLPEADPTQLVPETDGATPSQEAWFTLRTAAALREAMPASVASVLTDIELPTLMTLADMELAGVAVSHDVLSTFSGELLSRTDRLAAEAFELVGREFNLGSPKQLQEVLFEDLQLPKTRKTKTGYSTDAAVLADLQETNPHPFLDLLLQHREATKLRQIIESLDTAIGEDHRIHTTYVQTGSQTGRLSSTDPNLQNIPVRTEESRRIRSAFEVGDGYETLLTADYSQIEMRIMAHLSGDANLIQAFNSGEDLHRFVGSRVFGVQPEEVTSAMRTKVKAMSYGLVYGLSAFGLSKQLRIEQSEAKQLMQEYFARFGAVRDYLRASVLQAKEDGYTETIFGRRRPFPDLSSPNRVLRENAERAALNAPIQGSAADIMKLALFRIHSDLRDAALRSRVLLQIHDELVVEIAPGSGRPSRRSYASRWRVRRSSPFRWMFRWDEAGTGTRRRTRLESMTAQPRTPSAIDQVAERWVDTLVDLSPVLATYIGRNEANGRLDDLSPEGHERSVAAAREALTELDALDPADEIDRITKTDLSAELRLQIELHEAQWHLRDLNVIASAPQDFRQAFDLMPTAQAEDWGVIAERLAALPAALKGYTQTLREGIRQGIMPARRQVTEVAAQIARYTADDGFFASFVAEAAPEEGQLPASLAKDLADLSGAARVAYDELRTFLSGELAAAAPEQDAVGRELYALNSRRFLGATIDLDETYEWGREELDRMIAEQNSIANEILPGATVEEAVAHLEADPSRKLHGTEALQQWMQQTSDRAIADLGASHFDIPEQIRELECMIAPTQEGGIYYTGPTDDFSRPGRMWWSVPEGVTEFDTWRELTTVYHEGVPGHHLQIAQATYNRAELNTWRRVLAGTSGHAEGWALYAERLMEQLGYLDDPADRLGMLDGQRMRALRVVLDIGVHLGKPRLEGDGIWDYDYAIELMRRNVNMPDEFRRFEVNRYLGWPGQAPSYKVGQRIWEQVRDAVRAQEGEAFSFKAFHKRALDLGGVGLDTLRSAFLG</sequence>
<dbReference type="InterPro" id="IPR012337">
    <property type="entry name" value="RNaseH-like_sf"/>
</dbReference>
<evidence type="ECO:0000256" key="4">
    <source>
        <dbReference type="ARBA" id="ARBA00022705"/>
    </source>
</evidence>
<keyword evidence="2 12" id="KW-0808">Transferase</keyword>
<keyword evidence="4 12" id="KW-0235">DNA replication</keyword>